<dbReference type="InterPro" id="IPR002110">
    <property type="entry name" value="Ankyrin_rpt"/>
</dbReference>
<dbReference type="InterPro" id="IPR036770">
    <property type="entry name" value="Ankyrin_rpt-contain_sf"/>
</dbReference>
<dbReference type="Pfam" id="PF12796">
    <property type="entry name" value="Ank_2"/>
    <property type="match status" value="1"/>
</dbReference>
<sequence length="341" mass="38704">MSFQASDPHEHVSACFEFAKCVVDAKAGMVSAPSSKNSLYSGKIPTALNGSLEAWPGDFLTRRYILSSSHPSQVDSHVAAAKRRRSVWSQSGRFELLLRRGADPNLRDERGFSPLHVFIVDGYHGDELLKLCSSTSAKRSIGRCRSIARDKNGWTPLQWAVLNLLPSKIDILLDQGADLSRFVFPSKNIFVERFRPISEMHERERIQFKLLLASKIVDIVERLEKRGYEFHRSNTLDIMSLFAEYELFEKSTDLEENWYDDEEFLSKSKEIMVNPSLSLHDLIRLRPEEAAKQLKHENYIELAISKPIVVSSRKPQGDLCSASVRKTVERIFLAVGAGCFL</sequence>
<dbReference type="Proteomes" id="UP000479190">
    <property type="component" value="Unassembled WGS sequence"/>
</dbReference>
<gene>
    <name evidence="1" type="ORF">TBRA_LOCUS16428</name>
</gene>
<evidence type="ECO:0000313" key="2">
    <source>
        <dbReference type="Proteomes" id="UP000479190"/>
    </source>
</evidence>
<accession>A0A6H5J8F8</accession>
<organism evidence="1 2">
    <name type="scientific">Trichogramma brassicae</name>
    <dbReference type="NCBI Taxonomy" id="86971"/>
    <lineage>
        <taxon>Eukaryota</taxon>
        <taxon>Metazoa</taxon>
        <taxon>Ecdysozoa</taxon>
        <taxon>Arthropoda</taxon>
        <taxon>Hexapoda</taxon>
        <taxon>Insecta</taxon>
        <taxon>Pterygota</taxon>
        <taxon>Neoptera</taxon>
        <taxon>Endopterygota</taxon>
        <taxon>Hymenoptera</taxon>
        <taxon>Apocrita</taxon>
        <taxon>Proctotrupomorpha</taxon>
        <taxon>Chalcidoidea</taxon>
        <taxon>Trichogrammatidae</taxon>
        <taxon>Trichogramma</taxon>
    </lineage>
</organism>
<dbReference type="SUPFAM" id="SSF48403">
    <property type="entry name" value="Ankyrin repeat"/>
    <property type="match status" value="1"/>
</dbReference>
<evidence type="ECO:0000313" key="1">
    <source>
        <dbReference type="EMBL" id="CAB0044849.1"/>
    </source>
</evidence>
<keyword evidence="2" id="KW-1185">Reference proteome</keyword>
<dbReference type="EMBL" id="CADCXV010001494">
    <property type="protein sequence ID" value="CAB0044849.1"/>
    <property type="molecule type" value="Genomic_DNA"/>
</dbReference>
<dbReference type="Gene3D" id="1.25.40.20">
    <property type="entry name" value="Ankyrin repeat-containing domain"/>
    <property type="match status" value="1"/>
</dbReference>
<reference evidence="1 2" key="1">
    <citation type="submission" date="2020-02" db="EMBL/GenBank/DDBJ databases">
        <authorList>
            <person name="Ferguson B K."/>
        </authorList>
    </citation>
    <scope>NUCLEOTIDE SEQUENCE [LARGE SCALE GENOMIC DNA]</scope>
</reference>
<protein>
    <submittedName>
        <fullName evidence="1">Uncharacterized protein</fullName>
    </submittedName>
</protein>
<proteinExistence type="predicted"/>
<dbReference type="OrthoDB" id="539213at2759"/>
<dbReference type="AlphaFoldDB" id="A0A6H5J8F8"/>
<name>A0A6H5J8F8_9HYME</name>